<keyword evidence="5 9" id="KW-0464">Manganese</keyword>
<dbReference type="PIRSF" id="PIRSF004532">
    <property type="entry name" value="GlpX"/>
    <property type="match status" value="1"/>
</dbReference>
<evidence type="ECO:0000256" key="3">
    <source>
        <dbReference type="ARBA" id="ARBA00022723"/>
    </source>
</evidence>
<protein>
    <recommendedName>
        <fullName evidence="8">Fructose-1,6-bisphosphatase</fullName>
    </recommendedName>
</protein>
<dbReference type="Gene3D" id="3.40.190.90">
    <property type="match status" value="1"/>
</dbReference>
<dbReference type="GO" id="GO:0046872">
    <property type="term" value="F:metal ion binding"/>
    <property type="evidence" value="ECO:0007669"/>
    <property type="project" value="UniProtKB-KW"/>
</dbReference>
<evidence type="ECO:0000256" key="4">
    <source>
        <dbReference type="ARBA" id="ARBA00022801"/>
    </source>
</evidence>
<evidence type="ECO:0000256" key="7">
    <source>
        <dbReference type="ARBA" id="ARBA00024331"/>
    </source>
</evidence>
<comment type="catalytic activity">
    <reaction evidence="1">
        <text>beta-D-fructose 1,6-bisphosphate + H2O = beta-D-fructose 6-phosphate + phosphate</text>
        <dbReference type="Rhea" id="RHEA:11064"/>
        <dbReference type="ChEBI" id="CHEBI:15377"/>
        <dbReference type="ChEBI" id="CHEBI:32966"/>
        <dbReference type="ChEBI" id="CHEBI:43474"/>
        <dbReference type="ChEBI" id="CHEBI:57634"/>
        <dbReference type="EC" id="3.1.3.11"/>
    </reaction>
</comment>
<evidence type="ECO:0000256" key="6">
    <source>
        <dbReference type="ARBA" id="ARBA00023277"/>
    </source>
</evidence>
<dbReference type="RefSeq" id="WP_048569467.1">
    <property type="nucleotide sequence ID" value="NZ_LFVU01000003.1"/>
</dbReference>
<dbReference type="CDD" id="cd01516">
    <property type="entry name" value="FBPase_glpX"/>
    <property type="match status" value="1"/>
</dbReference>
<gene>
    <name evidence="10" type="primary">glpX</name>
    <name evidence="10" type="ORF">CLCY_7c01420</name>
</gene>
<dbReference type="PANTHER" id="PTHR30447">
    <property type="entry name" value="FRUCTOSE-1,6-BISPHOSPHATASE CLASS 2"/>
    <property type="match status" value="1"/>
</dbReference>
<feature type="binding site" evidence="9">
    <location>
        <position position="58"/>
    </location>
    <ligand>
        <name>Mn(2+)</name>
        <dbReference type="ChEBI" id="CHEBI:29035"/>
        <label>1</label>
    </ligand>
</feature>
<reference evidence="10 11" key="1">
    <citation type="submission" date="2015-06" db="EMBL/GenBank/DDBJ databases">
        <title>Draft genome sequence of the purine-degrading Clostridium cylindrosporum HC-1 (DSM 605).</title>
        <authorList>
            <person name="Poehlein A."/>
            <person name="Schiel-Bengelsdorf B."/>
            <person name="Bengelsdorf F."/>
            <person name="Daniel R."/>
            <person name="Duerre P."/>
        </authorList>
    </citation>
    <scope>NUCLEOTIDE SEQUENCE [LARGE SCALE GENOMIC DNA]</scope>
    <source>
        <strain evidence="10 11">DSM 605</strain>
    </source>
</reference>
<dbReference type="FunFam" id="3.40.190.90:FF:000001">
    <property type="entry name" value="Fructose-1,6-bisphosphatase"/>
    <property type="match status" value="1"/>
</dbReference>
<feature type="binding site" evidence="9">
    <location>
        <position position="91"/>
    </location>
    <ligand>
        <name>Mn(2+)</name>
        <dbReference type="ChEBI" id="CHEBI:29035"/>
        <label>2</label>
    </ligand>
</feature>
<dbReference type="AlphaFoldDB" id="A0A0J8DAN2"/>
<dbReference type="PANTHER" id="PTHR30447:SF0">
    <property type="entry name" value="FRUCTOSE-1,6-BISPHOSPHATASE 1 CLASS 2-RELATED"/>
    <property type="match status" value="1"/>
</dbReference>
<keyword evidence="3 9" id="KW-0479">Metal-binding</keyword>
<dbReference type="GO" id="GO:0030388">
    <property type="term" value="P:fructose 1,6-bisphosphate metabolic process"/>
    <property type="evidence" value="ECO:0007669"/>
    <property type="project" value="TreeGrafter"/>
</dbReference>
<evidence type="ECO:0000256" key="2">
    <source>
        <dbReference type="ARBA" id="ARBA00008989"/>
    </source>
</evidence>
<dbReference type="GO" id="GO:0042132">
    <property type="term" value="F:fructose 1,6-bisphosphate 1-phosphatase activity"/>
    <property type="evidence" value="ECO:0007669"/>
    <property type="project" value="UniProtKB-EC"/>
</dbReference>
<dbReference type="GO" id="GO:0006071">
    <property type="term" value="P:glycerol metabolic process"/>
    <property type="evidence" value="ECO:0007669"/>
    <property type="project" value="InterPro"/>
</dbReference>
<dbReference type="STRING" id="1121307.CLCY_7c01420"/>
<dbReference type="OrthoDB" id="9779353at2"/>
<comment type="similarity">
    <text evidence="2 8">Belongs to the FBPase class 2 family.</text>
</comment>
<dbReference type="EMBL" id="LFVU01000003">
    <property type="protein sequence ID" value="KMT23095.1"/>
    <property type="molecule type" value="Genomic_DNA"/>
</dbReference>
<proteinExistence type="inferred from homology"/>
<name>A0A0J8DAN2_CLOCY</name>
<feature type="binding site" evidence="9">
    <location>
        <position position="34"/>
    </location>
    <ligand>
        <name>Mn(2+)</name>
        <dbReference type="ChEBI" id="CHEBI:29035"/>
        <label>1</label>
    </ligand>
</feature>
<dbReference type="PATRIC" id="fig|1121307.3.peg.2425"/>
<dbReference type="GO" id="GO:0006094">
    <property type="term" value="P:gluconeogenesis"/>
    <property type="evidence" value="ECO:0007669"/>
    <property type="project" value="InterPro"/>
</dbReference>
<dbReference type="NCBIfam" id="TIGR00330">
    <property type="entry name" value="glpX"/>
    <property type="match status" value="1"/>
</dbReference>
<dbReference type="GO" id="GO:0005829">
    <property type="term" value="C:cytosol"/>
    <property type="evidence" value="ECO:0007669"/>
    <property type="project" value="TreeGrafter"/>
</dbReference>
<dbReference type="Gene3D" id="3.30.540.10">
    <property type="entry name" value="Fructose-1,6-Bisphosphatase, subunit A, domain 1"/>
    <property type="match status" value="1"/>
</dbReference>
<keyword evidence="11" id="KW-1185">Reference proteome</keyword>
<sequence>MKDYDIAMGIIRVTEAATLQCSKFLGRGNSETLDKVAVDGARHAFELLPIKGKVVIGECELEKLPIMYHGEKVGMWEDDQVKADVAIDPLDGASLVAKGRPNALSSIAVTERGGILSLPKIYMKKIAVGPRAKGSIDINLSLTENIKKVSKSLSKDITEMTLMIQDRDRHSSIIEEARGVGVRVKIFSEGDIAAALATAFEYTGVDMLIGIGGTPEGTLAAAALKCIGGELQAILTPQNDEEINMCKRAGIDDLNKIFTQDDLIKSDDVYFAATAITNCDVLKGVRYLEHKAITESLVMRSFNGTVRFVKATHNLDKSMLSLD</sequence>
<organism evidence="10 11">
    <name type="scientific">Clostridium cylindrosporum DSM 605</name>
    <dbReference type="NCBI Taxonomy" id="1121307"/>
    <lineage>
        <taxon>Bacteria</taxon>
        <taxon>Bacillati</taxon>
        <taxon>Bacillota</taxon>
        <taxon>Clostridia</taxon>
        <taxon>Eubacteriales</taxon>
        <taxon>Clostridiaceae</taxon>
        <taxon>Clostridium</taxon>
    </lineage>
</organism>
<feature type="binding site" evidence="9">
    <location>
        <position position="216"/>
    </location>
    <ligand>
        <name>Mn(2+)</name>
        <dbReference type="ChEBI" id="CHEBI:29035"/>
        <label>2</label>
    </ligand>
</feature>
<evidence type="ECO:0000256" key="8">
    <source>
        <dbReference type="PIRNR" id="PIRNR004532"/>
    </source>
</evidence>
<dbReference type="InterPro" id="IPR004464">
    <property type="entry name" value="FBPase_class-2/SBPase"/>
</dbReference>
<evidence type="ECO:0000313" key="10">
    <source>
        <dbReference type="EMBL" id="KMT23095.1"/>
    </source>
</evidence>
<keyword evidence="4 10" id="KW-0378">Hydrolase</keyword>
<dbReference type="SUPFAM" id="SSF56655">
    <property type="entry name" value="Carbohydrate phosphatase"/>
    <property type="match status" value="1"/>
</dbReference>
<comment type="pathway">
    <text evidence="7">Carbohydrate biosynthesis.</text>
</comment>
<accession>A0A0J8DAN2</accession>
<evidence type="ECO:0000256" key="1">
    <source>
        <dbReference type="ARBA" id="ARBA00001273"/>
    </source>
</evidence>
<keyword evidence="6 8" id="KW-0119">Carbohydrate metabolism</keyword>
<evidence type="ECO:0000256" key="5">
    <source>
        <dbReference type="ARBA" id="ARBA00023211"/>
    </source>
</evidence>
<comment type="caution">
    <text evidence="10">The sequence shown here is derived from an EMBL/GenBank/DDBJ whole genome shotgun (WGS) entry which is preliminary data.</text>
</comment>
<feature type="binding site" evidence="9">
    <location>
        <position position="88"/>
    </location>
    <ligand>
        <name>Mn(2+)</name>
        <dbReference type="ChEBI" id="CHEBI:29035"/>
        <label>2</label>
    </ligand>
</feature>
<evidence type="ECO:0000313" key="11">
    <source>
        <dbReference type="Proteomes" id="UP000036756"/>
    </source>
</evidence>
<dbReference type="Proteomes" id="UP000036756">
    <property type="component" value="Unassembled WGS sequence"/>
</dbReference>
<evidence type="ECO:0000256" key="9">
    <source>
        <dbReference type="PIRSR" id="PIRSR004532-1"/>
    </source>
</evidence>
<comment type="cofactor">
    <cofactor evidence="9">
        <name>Mn(2+)</name>
        <dbReference type="ChEBI" id="CHEBI:29035"/>
    </cofactor>
</comment>
<dbReference type="Pfam" id="PF03320">
    <property type="entry name" value="FBPase_glpX"/>
    <property type="match status" value="1"/>
</dbReference>